<dbReference type="Proteomes" id="UP001318682">
    <property type="component" value="Chromosome"/>
</dbReference>
<reference evidence="3" key="2">
    <citation type="submission" date="2024-01" db="EMBL/GenBank/DDBJ databases">
        <title>Roseobacter fucihabitans sp. nov., isolated from the brown alga Fucus spiralis.</title>
        <authorList>
            <person name="Hahnke S."/>
            <person name="Berger M."/>
            <person name="Schlingloff A."/>
            <person name="Athale I."/>
            <person name="Neumann-Schaal M."/>
            <person name="Adenaya A."/>
            <person name="Poehlein A."/>
            <person name="Daniel R."/>
            <person name="Pertersen J."/>
            <person name="Brinkhoff T."/>
        </authorList>
    </citation>
    <scope>NUCLEOTIDE SEQUENCE [LARGE SCALE GENOMIC DNA]</scope>
    <source>
        <strain evidence="3">B14</strain>
    </source>
</reference>
<name>A0ABZ2BRZ8_9RHOB</name>
<feature type="region of interest" description="Disordered" evidence="1">
    <location>
        <begin position="13"/>
        <end position="38"/>
    </location>
</feature>
<sequence>MTPQHVVVKRTEVHRRTKGRQTKHTIVLTQTGSTLSRC</sequence>
<proteinExistence type="predicted"/>
<gene>
    <name evidence="2" type="ORF">ROLI_018660</name>
</gene>
<evidence type="ECO:0000256" key="1">
    <source>
        <dbReference type="SAM" id="MobiDB-lite"/>
    </source>
</evidence>
<feature type="compositionally biased region" description="Polar residues" evidence="1">
    <location>
        <begin position="27"/>
        <end position="38"/>
    </location>
</feature>
<evidence type="ECO:0000313" key="2">
    <source>
        <dbReference type="EMBL" id="WVX48784.1"/>
    </source>
</evidence>
<feature type="compositionally biased region" description="Basic residues" evidence="1">
    <location>
        <begin position="13"/>
        <end position="23"/>
    </location>
</feature>
<organism evidence="2 3">
    <name type="scientific">Roseobacter fucihabitans</name>
    <dbReference type="NCBI Taxonomy" id="1537242"/>
    <lineage>
        <taxon>Bacteria</taxon>
        <taxon>Pseudomonadati</taxon>
        <taxon>Pseudomonadota</taxon>
        <taxon>Alphaproteobacteria</taxon>
        <taxon>Rhodobacterales</taxon>
        <taxon>Roseobacteraceae</taxon>
        <taxon>Roseobacter</taxon>
    </lineage>
</organism>
<accession>A0ABZ2BRZ8</accession>
<protein>
    <submittedName>
        <fullName evidence="2">Uncharacterized protein</fullName>
    </submittedName>
</protein>
<evidence type="ECO:0000313" key="3">
    <source>
        <dbReference type="Proteomes" id="UP001318682"/>
    </source>
</evidence>
<reference evidence="2 3" key="1">
    <citation type="submission" date="2015-07" db="EMBL/GenBank/DDBJ databases">
        <authorList>
            <person name="Voget S."/>
            <person name="Dogs M."/>
            <person name="Brinkhoff T.H."/>
            <person name="Daniel R."/>
        </authorList>
    </citation>
    <scope>NUCLEOTIDE SEQUENCE [LARGE SCALE GENOMIC DNA]</scope>
    <source>
        <strain evidence="2 3">B14</strain>
    </source>
</reference>
<dbReference type="EMBL" id="CP143423">
    <property type="protein sequence ID" value="WVX48784.1"/>
    <property type="molecule type" value="Genomic_DNA"/>
</dbReference>
<keyword evidence="3" id="KW-1185">Reference proteome</keyword>